<dbReference type="FunFam" id="3.40.50.300:FF:000224">
    <property type="entry name" value="Energy-coupling factor transporter ATP-binding protein EcfA"/>
    <property type="match status" value="1"/>
</dbReference>
<evidence type="ECO:0000313" key="10">
    <source>
        <dbReference type="Proteomes" id="UP000553981"/>
    </source>
</evidence>
<dbReference type="SUPFAM" id="SSF52540">
    <property type="entry name" value="P-loop containing nucleoside triphosphate hydrolases"/>
    <property type="match status" value="1"/>
</dbReference>
<dbReference type="InterPro" id="IPR027417">
    <property type="entry name" value="P-loop_NTPase"/>
</dbReference>
<dbReference type="GO" id="GO:0005524">
    <property type="term" value="F:ATP binding"/>
    <property type="evidence" value="ECO:0007669"/>
    <property type="project" value="UniProtKB-KW"/>
</dbReference>
<sequence>MAMINCDHVEYCYPGGTRALTSVSLKIECGECVALIGQNGAGKSTLSKLLNGLIRPTSGTIYLEGQDTSNYRTDEIAQRVGYVFQNPDDQIFSKTVHEECEYALKRLGVEQTEREERITQALSVCNLLEEAETNPLDLPLAQRKFVAIAAVLAMDPNYVILDEPTAGLDELGRRDLVAIMQWASNAGKSVIAVSHDMRFVIENFPRVVVMSQGGIISDNSVADAFSNDQVLAEAKLTVPPAVQISRHAGAPKELLQMDQIFNWCKDFLYRKS</sequence>
<evidence type="ECO:0000256" key="6">
    <source>
        <dbReference type="ARBA" id="ARBA00022840"/>
    </source>
</evidence>
<gene>
    <name evidence="9" type="ORF">HHJ67_00450</name>
</gene>
<dbReference type="Gene3D" id="3.40.50.300">
    <property type="entry name" value="P-loop containing nucleotide triphosphate hydrolases"/>
    <property type="match status" value="1"/>
</dbReference>
<keyword evidence="7" id="KW-1278">Translocase</keyword>
<dbReference type="PANTHER" id="PTHR43553:SF24">
    <property type="entry name" value="ENERGY-COUPLING FACTOR TRANSPORTER ATP-BINDING PROTEIN ECFA1"/>
    <property type="match status" value="1"/>
</dbReference>
<dbReference type="GO" id="GO:0043190">
    <property type="term" value="C:ATP-binding cassette (ABC) transporter complex"/>
    <property type="evidence" value="ECO:0007669"/>
    <property type="project" value="TreeGrafter"/>
</dbReference>
<dbReference type="Pfam" id="PF00005">
    <property type="entry name" value="ABC_tran"/>
    <property type="match status" value="1"/>
</dbReference>
<keyword evidence="8" id="KW-0472">Membrane</keyword>
<dbReference type="CDD" id="cd03225">
    <property type="entry name" value="ABC_cobalt_CbiO_domain1"/>
    <property type="match status" value="1"/>
</dbReference>
<keyword evidence="6 9" id="KW-0067">ATP-binding</keyword>
<comment type="caution">
    <text evidence="9">The sequence shown here is derived from an EMBL/GenBank/DDBJ whole genome shotgun (WGS) entry which is preliminary data.</text>
</comment>
<dbReference type="OMA" id="VHEECEY"/>
<protein>
    <submittedName>
        <fullName evidence="9">ABC transporter ATP-binding protein</fullName>
    </submittedName>
</protein>
<dbReference type="SMART" id="SM00382">
    <property type="entry name" value="AAA"/>
    <property type="match status" value="1"/>
</dbReference>
<dbReference type="AlphaFoldDB" id="A0A7Y0YB80"/>
<evidence type="ECO:0000313" key="9">
    <source>
        <dbReference type="EMBL" id="NMW86233.1"/>
    </source>
</evidence>
<dbReference type="RefSeq" id="WP_004007907.1">
    <property type="nucleotide sequence ID" value="NZ_CAMYEK010000003.1"/>
</dbReference>
<dbReference type="EMBL" id="JABCUI010000001">
    <property type="protein sequence ID" value="NMW86233.1"/>
    <property type="molecule type" value="Genomic_DNA"/>
</dbReference>
<dbReference type="Proteomes" id="UP000553981">
    <property type="component" value="Unassembled WGS sequence"/>
</dbReference>
<reference evidence="9 10" key="1">
    <citation type="submission" date="2020-04" db="EMBL/GenBank/DDBJ databases">
        <title>Antimicrobial susceptibility and clonality of vaginal-derived multi-drug resistant Mobiluncus isolates in China.</title>
        <authorList>
            <person name="Zhang X."/>
        </authorList>
    </citation>
    <scope>NUCLEOTIDE SEQUENCE [LARGE SCALE GENOMIC DNA]</scope>
    <source>
        <strain evidence="9 10">19</strain>
    </source>
</reference>
<dbReference type="PANTHER" id="PTHR43553">
    <property type="entry name" value="HEAVY METAL TRANSPORTER"/>
    <property type="match status" value="1"/>
</dbReference>
<proteinExistence type="inferred from homology"/>
<keyword evidence="4" id="KW-1003">Cell membrane</keyword>
<keyword evidence="3" id="KW-0813">Transport</keyword>
<evidence type="ECO:0000256" key="7">
    <source>
        <dbReference type="ARBA" id="ARBA00022967"/>
    </source>
</evidence>
<dbReference type="GO" id="GO:0042626">
    <property type="term" value="F:ATPase-coupled transmembrane transporter activity"/>
    <property type="evidence" value="ECO:0007669"/>
    <property type="project" value="TreeGrafter"/>
</dbReference>
<evidence type="ECO:0000256" key="8">
    <source>
        <dbReference type="ARBA" id="ARBA00023136"/>
    </source>
</evidence>
<dbReference type="InterPro" id="IPR050095">
    <property type="entry name" value="ECF_ABC_transporter_ATP-bd"/>
</dbReference>
<comment type="subcellular location">
    <subcellularLocation>
        <location evidence="1">Cell membrane</location>
    </subcellularLocation>
</comment>
<evidence type="ECO:0000256" key="5">
    <source>
        <dbReference type="ARBA" id="ARBA00022741"/>
    </source>
</evidence>
<name>A0A7Y0YB80_9ACTO</name>
<dbReference type="GeneID" id="55564744"/>
<evidence type="ECO:0000256" key="2">
    <source>
        <dbReference type="ARBA" id="ARBA00005417"/>
    </source>
</evidence>
<accession>A0A7Y0YB80</accession>
<comment type="similarity">
    <text evidence="2">Belongs to the ABC transporter superfamily.</text>
</comment>
<evidence type="ECO:0000256" key="3">
    <source>
        <dbReference type="ARBA" id="ARBA00022448"/>
    </source>
</evidence>
<dbReference type="InterPro" id="IPR015856">
    <property type="entry name" value="ABC_transpr_CbiO/EcfA_su"/>
</dbReference>
<dbReference type="InterPro" id="IPR003593">
    <property type="entry name" value="AAA+_ATPase"/>
</dbReference>
<dbReference type="GO" id="GO:0016887">
    <property type="term" value="F:ATP hydrolysis activity"/>
    <property type="evidence" value="ECO:0007669"/>
    <property type="project" value="InterPro"/>
</dbReference>
<dbReference type="InterPro" id="IPR003439">
    <property type="entry name" value="ABC_transporter-like_ATP-bd"/>
</dbReference>
<evidence type="ECO:0000256" key="1">
    <source>
        <dbReference type="ARBA" id="ARBA00004236"/>
    </source>
</evidence>
<keyword evidence="5" id="KW-0547">Nucleotide-binding</keyword>
<organism evidence="9 10">
    <name type="scientific">Mobiluncus curtisii</name>
    <dbReference type="NCBI Taxonomy" id="2051"/>
    <lineage>
        <taxon>Bacteria</taxon>
        <taxon>Bacillati</taxon>
        <taxon>Actinomycetota</taxon>
        <taxon>Actinomycetes</taxon>
        <taxon>Actinomycetales</taxon>
        <taxon>Actinomycetaceae</taxon>
        <taxon>Mobiluncus</taxon>
    </lineage>
</organism>
<evidence type="ECO:0000256" key="4">
    <source>
        <dbReference type="ARBA" id="ARBA00022475"/>
    </source>
</evidence>
<dbReference type="PROSITE" id="PS50893">
    <property type="entry name" value="ABC_TRANSPORTER_2"/>
    <property type="match status" value="1"/>
</dbReference>